<dbReference type="Gene3D" id="3.30.2310.20">
    <property type="entry name" value="RelE-like"/>
    <property type="match status" value="1"/>
</dbReference>
<dbReference type="InterPro" id="IPR007712">
    <property type="entry name" value="RelE/ParE_toxin"/>
</dbReference>
<dbReference type="InterPro" id="IPR035093">
    <property type="entry name" value="RelE/ParE_toxin_dom_sf"/>
</dbReference>
<name>A0A437LZT3_9SPHN</name>
<dbReference type="OrthoDB" id="9798046at2"/>
<evidence type="ECO:0000313" key="2">
    <source>
        <dbReference type="EMBL" id="RVT90833.1"/>
    </source>
</evidence>
<sequence>MKARVRLTPSAEGDLAEIYHRRLLQRGADGSDGAEALLVTLVAAIEGLADWPSRGPLPVELEAMGTRSHRQLSVPPYRVIYSQEEIDGEIAVVVQIVADARRDFTTLLQERLINRR</sequence>
<evidence type="ECO:0000313" key="3">
    <source>
        <dbReference type="Proteomes" id="UP000282971"/>
    </source>
</evidence>
<accession>A0A437LZT3</accession>
<evidence type="ECO:0000256" key="1">
    <source>
        <dbReference type="ARBA" id="ARBA00022649"/>
    </source>
</evidence>
<organism evidence="2 3">
    <name type="scientific">Sphingomonas crocodyli</name>
    <dbReference type="NCBI Taxonomy" id="1979270"/>
    <lineage>
        <taxon>Bacteria</taxon>
        <taxon>Pseudomonadati</taxon>
        <taxon>Pseudomonadota</taxon>
        <taxon>Alphaproteobacteria</taxon>
        <taxon>Sphingomonadales</taxon>
        <taxon>Sphingomonadaceae</taxon>
        <taxon>Sphingomonas</taxon>
    </lineage>
</organism>
<dbReference type="Proteomes" id="UP000282971">
    <property type="component" value="Unassembled WGS sequence"/>
</dbReference>
<dbReference type="Pfam" id="PF05016">
    <property type="entry name" value="ParE_toxin"/>
    <property type="match status" value="1"/>
</dbReference>
<keyword evidence="1" id="KW-1277">Toxin-antitoxin system</keyword>
<keyword evidence="3" id="KW-1185">Reference proteome</keyword>
<protein>
    <submittedName>
        <fullName evidence="2">Type II toxin-antitoxin system RelE/ParE family toxin</fullName>
    </submittedName>
</protein>
<comment type="caution">
    <text evidence="2">The sequence shown here is derived from an EMBL/GenBank/DDBJ whole genome shotgun (WGS) entry which is preliminary data.</text>
</comment>
<gene>
    <name evidence="2" type="ORF">EOD43_14895</name>
</gene>
<proteinExistence type="predicted"/>
<dbReference type="RefSeq" id="WP_127744849.1">
    <property type="nucleotide sequence ID" value="NZ_SACN01000002.1"/>
</dbReference>
<reference evidence="2 3" key="1">
    <citation type="submission" date="2019-01" db="EMBL/GenBank/DDBJ databases">
        <authorList>
            <person name="Chen W.-M."/>
        </authorList>
    </citation>
    <scope>NUCLEOTIDE SEQUENCE [LARGE SCALE GENOMIC DNA]</scope>
    <source>
        <strain evidence="2 3">CCP-7</strain>
    </source>
</reference>
<dbReference type="AlphaFoldDB" id="A0A437LZT3"/>
<dbReference type="EMBL" id="SACN01000002">
    <property type="protein sequence ID" value="RVT90833.1"/>
    <property type="molecule type" value="Genomic_DNA"/>
</dbReference>